<dbReference type="AlphaFoldDB" id="A0A1I2Q781"/>
<keyword evidence="2" id="KW-1185">Reference proteome</keyword>
<dbReference type="Proteomes" id="UP000198623">
    <property type="component" value="Unassembled WGS sequence"/>
</dbReference>
<protein>
    <submittedName>
        <fullName evidence="1">Uncharacterized protein</fullName>
    </submittedName>
</protein>
<dbReference type="EMBL" id="FOOU01000004">
    <property type="protein sequence ID" value="SFG24335.1"/>
    <property type="molecule type" value="Genomic_DNA"/>
</dbReference>
<dbReference type="OrthoDB" id="7025307at2"/>
<proteinExistence type="predicted"/>
<sequence>MEKQLGQDSSDRQENENVSRGYRNLSLAIERPRILLHSEIQQREIYDLLFLEIDDDKWGYDSEIKKLQECPDTLLNKCIDKPDQSGFVLNFPEKSYDDYIERQKLACLKHIAFQDIVIGDLIKIYEHSLKPVLTAPPPALTLLSEWDEGLFYLMRSFASVSEHLTALRMIKKREQSSQDRAKGGKAKNLGLHRNEKYLLIKTLVKILLHNEHFRTHLGTRNELIDLYVKHIMMFWDQWPFFHFDKAELQGIVTDILSDQGVIKILKRSLFERGRRVPMLRPPNVCRSHNDLMEDRQKWQEGLISALKLILETKFDEVSDQHLTRINSASPEEIRIWLCRTLKAKTVDESLIQIFNRPPNPS</sequence>
<organism evidence="1 2">
    <name type="scientific">Neptunomonas qingdaonensis</name>
    <dbReference type="NCBI Taxonomy" id="1045558"/>
    <lineage>
        <taxon>Bacteria</taxon>
        <taxon>Pseudomonadati</taxon>
        <taxon>Pseudomonadota</taxon>
        <taxon>Gammaproteobacteria</taxon>
        <taxon>Oceanospirillales</taxon>
        <taxon>Oceanospirillaceae</taxon>
        <taxon>Neptunomonas</taxon>
    </lineage>
</organism>
<evidence type="ECO:0000313" key="1">
    <source>
        <dbReference type="EMBL" id="SFG24335.1"/>
    </source>
</evidence>
<accession>A0A1I2Q781</accession>
<name>A0A1I2Q781_9GAMM</name>
<evidence type="ECO:0000313" key="2">
    <source>
        <dbReference type="Proteomes" id="UP000198623"/>
    </source>
</evidence>
<dbReference type="RefSeq" id="WP_090726686.1">
    <property type="nucleotide sequence ID" value="NZ_FOOU01000004.1"/>
</dbReference>
<gene>
    <name evidence="1" type="ORF">SAMN05216175_104280</name>
</gene>
<reference evidence="2" key="1">
    <citation type="submission" date="2016-10" db="EMBL/GenBank/DDBJ databases">
        <authorList>
            <person name="Varghese N."/>
            <person name="Submissions S."/>
        </authorList>
    </citation>
    <scope>NUCLEOTIDE SEQUENCE [LARGE SCALE GENOMIC DNA]</scope>
    <source>
        <strain evidence="2">CGMCC 1.10971</strain>
    </source>
</reference>